<dbReference type="AlphaFoldDB" id="A0A5A7NRL5"/>
<sequence length="87" mass="9047">MKRWLISVAAAAAVTAGSILAAGPAAAAPSSPPVHQAVAPVVKDFCSVPVPKKKVPSRPFNNLDWLRFGNFLTVVPAKESDLCPILA</sequence>
<evidence type="ECO:0000256" key="1">
    <source>
        <dbReference type="SAM" id="SignalP"/>
    </source>
</evidence>
<organism evidence="2 3">
    <name type="scientific">Zafaria cholistanensis</name>
    <dbReference type="NCBI Taxonomy" id="1682741"/>
    <lineage>
        <taxon>Bacteria</taxon>
        <taxon>Bacillati</taxon>
        <taxon>Actinomycetota</taxon>
        <taxon>Actinomycetes</taxon>
        <taxon>Micrococcales</taxon>
        <taxon>Micrococcaceae</taxon>
        <taxon>Zafaria</taxon>
    </lineage>
</organism>
<name>A0A5A7NRL5_9MICC</name>
<dbReference type="RefSeq" id="WP_149956977.1">
    <property type="nucleotide sequence ID" value="NZ_BKDJ01000008.1"/>
</dbReference>
<feature type="signal peptide" evidence="1">
    <location>
        <begin position="1"/>
        <end position="27"/>
    </location>
</feature>
<evidence type="ECO:0000313" key="3">
    <source>
        <dbReference type="Proteomes" id="UP000325307"/>
    </source>
</evidence>
<gene>
    <name evidence="2" type="ORF">NCCP1664_18910</name>
</gene>
<dbReference type="EMBL" id="BKDJ01000008">
    <property type="protein sequence ID" value="GER23395.1"/>
    <property type="molecule type" value="Genomic_DNA"/>
</dbReference>
<evidence type="ECO:0000313" key="2">
    <source>
        <dbReference type="EMBL" id="GER23395.1"/>
    </source>
</evidence>
<proteinExistence type="predicted"/>
<dbReference type="Proteomes" id="UP000325307">
    <property type="component" value="Unassembled WGS sequence"/>
</dbReference>
<keyword evidence="1" id="KW-0732">Signal</keyword>
<protein>
    <submittedName>
        <fullName evidence="2">Uncharacterized protein</fullName>
    </submittedName>
</protein>
<reference evidence="2 3" key="1">
    <citation type="submission" date="2019-09" db="EMBL/GenBank/DDBJ databases">
        <title>Arthrobacter zafarii sp. nov., a moderately thermotolerant and halotolerant actinobacterium isolated from Cholistan desert soil of Pakistan.</title>
        <authorList>
            <person name="Amin A."/>
            <person name="Ahmed I."/>
            <person name="Khalid N."/>
            <person name="Schumann P."/>
            <person name="Busse H.J."/>
            <person name="Khan I.U."/>
            <person name="Li S."/>
            <person name="Li W.J."/>
        </authorList>
    </citation>
    <scope>NUCLEOTIDE SEQUENCE [LARGE SCALE GENOMIC DNA]</scope>
    <source>
        <strain evidence="2 3">NCCP-1664</strain>
    </source>
</reference>
<accession>A0A5A7NRL5</accession>
<keyword evidence="3" id="KW-1185">Reference proteome</keyword>
<comment type="caution">
    <text evidence="2">The sequence shown here is derived from an EMBL/GenBank/DDBJ whole genome shotgun (WGS) entry which is preliminary data.</text>
</comment>
<feature type="chain" id="PRO_5022728162" evidence="1">
    <location>
        <begin position="28"/>
        <end position="87"/>
    </location>
</feature>